<feature type="domain" description="Transcription factor TFIIIC triple barrel" evidence="1">
    <location>
        <begin position="245"/>
        <end position="304"/>
    </location>
</feature>
<dbReference type="STRING" id="45607.A0A2T0FFN7"/>
<evidence type="ECO:0000313" key="2">
    <source>
        <dbReference type="EMBL" id="PRT53812.1"/>
    </source>
</evidence>
<reference evidence="2 3" key="1">
    <citation type="submission" date="2017-04" db="EMBL/GenBank/DDBJ databases">
        <title>Genome sequencing of [Candida] sorbophila.</title>
        <authorList>
            <person name="Ahn J.O."/>
        </authorList>
    </citation>
    <scope>NUCLEOTIDE SEQUENCE [LARGE SCALE GENOMIC DNA]</scope>
    <source>
        <strain evidence="2 3">DS02</strain>
    </source>
</reference>
<dbReference type="InterPro" id="IPR029033">
    <property type="entry name" value="His_PPase_superfam"/>
</dbReference>
<evidence type="ECO:0000313" key="3">
    <source>
        <dbReference type="Proteomes" id="UP000238350"/>
    </source>
</evidence>
<name>A0A2T0FFN7_9ASCO</name>
<organism evidence="2 3">
    <name type="scientific">Wickerhamiella sorbophila</name>
    <dbReference type="NCBI Taxonomy" id="45607"/>
    <lineage>
        <taxon>Eukaryota</taxon>
        <taxon>Fungi</taxon>
        <taxon>Dikarya</taxon>
        <taxon>Ascomycota</taxon>
        <taxon>Saccharomycotina</taxon>
        <taxon>Dipodascomycetes</taxon>
        <taxon>Dipodascales</taxon>
        <taxon>Trichomonascaceae</taxon>
        <taxon>Wickerhamiella</taxon>
    </lineage>
</organism>
<dbReference type="Gene3D" id="2.60.40.4370">
    <property type="match status" value="1"/>
</dbReference>
<dbReference type="RefSeq" id="XP_024663758.1">
    <property type="nucleotide sequence ID" value="XM_024807990.1"/>
</dbReference>
<dbReference type="SUPFAM" id="SSF53254">
    <property type="entry name" value="Phosphoglycerate mutase-like"/>
    <property type="match status" value="1"/>
</dbReference>
<evidence type="ECO:0000259" key="1">
    <source>
        <dbReference type="Pfam" id="PF10419"/>
    </source>
</evidence>
<dbReference type="AlphaFoldDB" id="A0A2T0FFN7"/>
<dbReference type="InterPro" id="IPR019481">
    <property type="entry name" value="TFIIIC_triple_barrel"/>
</dbReference>
<comment type="caution">
    <text evidence="2">The sequence shown here is derived from an EMBL/GenBank/DDBJ whole genome shotgun (WGS) entry which is preliminary data.</text>
</comment>
<dbReference type="Pfam" id="PF00300">
    <property type="entry name" value="His_Phos_1"/>
    <property type="match status" value="1"/>
</dbReference>
<dbReference type="InterPro" id="IPR013078">
    <property type="entry name" value="His_Pase_superF_clade-1"/>
</dbReference>
<dbReference type="GeneID" id="36515181"/>
<accession>A0A2T0FFN7</accession>
<protein>
    <submittedName>
        <fullName evidence="2">Transcription factor tau subunit</fullName>
    </submittedName>
</protein>
<keyword evidence="3" id="KW-1185">Reference proteome</keyword>
<proteinExistence type="predicted"/>
<sequence length="331" mass="36895">MVSTIYVCRHGLRANLDPPPTNIDGDVPLSAAGEEQAAELSAHLVKIQPAIQRIYSSPFYRCLQTCSPTSKRLGLPIHVEAGLGEYYYLERPTHPVPAQASVLKSSFPDIDLSYSSKVPVSEDGESREALRERVQKAMDTLIGQTSEDVILIATHAAIKIEIGHVLANLEVRAGTCSLDRYDLDPETNTWACVYSGDTSFLKNGEQMHWSFDMHAEAGSLEDEKSRSNARVKLLVPLDMSGLPVAPKTGDLEIADLKEETPLFKIGRQVYEGQWSRVVGTEIYTDRQGDYIGKTRDRITLQPVQTDVPKKTKLADRIKEIDEQRARDRMEL</sequence>
<dbReference type="Pfam" id="PF10419">
    <property type="entry name" value="TFIIIC_sub6"/>
    <property type="match status" value="1"/>
</dbReference>
<dbReference type="InterPro" id="IPR051710">
    <property type="entry name" value="Phosphatase_SH3-domain"/>
</dbReference>
<dbReference type="PANTHER" id="PTHR16469">
    <property type="entry name" value="UBIQUITIN-ASSOCIATED AND SH3 DOMAIN-CONTAINING BA-RELATED"/>
    <property type="match status" value="1"/>
</dbReference>
<dbReference type="SMART" id="SM00855">
    <property type="entry name" value="PGAM"/>
    <property type="match status" value="1"/>
</dbReference>
<dbReference type="OrthoDB" id="414418at2759"/>
<dbReference type="PANTHER" id="PTHR16469:SF51">
    <property type="entry name" value="TRANSCRIPTION FACTOR TAU 55 KDA SUBUNIT"/>
    <property type="match status" value="1"/>
</dbReference>
<gene>
    <name evidence="2" type="ORF">B9G98_01432</name>
</gene>
<dbReference type="Gene3D" id="3.40.50.1240">
    <property type="entry name" value="Phosphoglycerate mutase-like"/>
    <property type="match status" value="1"/>
</dbReference>
<dbReference type="CDD" id="cd07067">
    <property type="entry name" value="HP_PGM_like"/>
    <property type="match status" value="1"/>
</dbReference>
<dbReference type="EMBL" id="NDIQ01000001">
    <property type="protein sequence ID" value="PRT53812.1"/>
    <property type="molecule type" value="Genomic_DNA"/>
</dbReference>
<dbReference type="Proteomes" id="UP000238350">
    <property type="component" value="Unassembled WGS sequence"/>
</dbReference>